<name>A0A4R3XYH5_9PROT</name>
<evidence type="ECO:0000313" key="3">
    <source>
        <dbReference type="Proteomes" id="UP000295367"/>
    </source>
</evidence>
<evidence type="ECO:0000313" key="2">
    <source>
        <dbReference type="EMBL" id="TCV82723.1"/>
    </source>
</evidence>
<organism evidence="2 3">
    <name type="scientific">Sulfurirhabdus autotrophica</name>
    <dbReference type="NCBI Taxonomy" id="1706046"/>
    <lineage>
        <taxon>Bacteria</taxon>
        <taxon>Pseudomonadati</taxon>
        <taxon>Pseudomonadota</taxon>
        <taxon>Betaproteobacteria</taxon>
        <taxon>Nitrosomonadales</taxon>
        <taxon>Sulfuricellaceae</taxon>
        <taxon>Sulfurirhabdus</taxon>
    </lineage>
</organism>
<comment type="caution">
    <text evidence="2">The sequence shown here is derived from an EMBL/GenBank/DDBJ whole genome shotgun (WGS) entry which is preliminary data.</text>
</comment>
<sequence length="89" mass="10070">MNEPELISPPLRLKELQAIKESLRTESQWDELNELEISLTSINRAVVPEKSVRRHTAAPTTHPTKPGNGVRQKKPVMKTHKRSPKVNVA</sequence>
<proteinExistence type="predicted"/>
<accession>A0A4R3XYH5</accession>
<feature type="compositionally biased region" description="Basic residues" evidence="1">
    <location>
        <begin position="71"/>
        <end position="89"/>
    </location>
</feature>
<keyword evidence="3" id="KW-1185">Reference proteome</keyword>
<evidence type="ECO:0000256" key="1">
    <source>
        <dbReference type="SAM" id="MobiDB-lite"/>
    </source>
</evidence>
<dbReference type="RefSeq" id="WP_124944917.1">
    <property type="nucleotide sequence ID" value="NZ_BHVT01000004.1"/>
</dbReference>
<dbReference type="EMBL" id="SMCO01000019">
    <property type="protein sequence ID" value="TCV82723.1"/>
    <property type="molecule type" value="Genomic_DNA"/>
</dbReference>
<gene>
    <name evidence="2" type="ORF">EDC63_11940</name>
</gene>
<feature type="region of interest" description="Disordered" evidence="1">
    <location>
        <begin position="48"/>
        <end position="89"/>
    </location>
</feature>
<dbReference type="AlphaFoldDB" id="A0A4R3XYH5"/>
<dbReference type="OrthoDB" id="9182776at2"/>
<protein>
    <submittedName>
        <fullName evidence="2">Uncharacterized protein</fullName>
    </submittedName>
</protein>
<reference evidence="2 3" key="1">
    <citation type="submission" date="2019-03" db="EMBL/GenBank/DDBJ databases">
        <title>Genomic Encyclopedia of Type Strains, Phase IV (KMG-IV): sequencing the most valuable type-strain genomes for metagenomic binning, comparative biology and taxonomic classification.</title>
        <authorList>
            <person name="Goeker M."/>
        </authorList>
    </citation>
    <scope>NUCLEOTIDE SEQUENCE [LARGE SCALE GENOMIC DNA]</scope>
    <source>
        <strain evidence="2 3">DSM 100309</strain>
    </source>
</reference>
<dbReference type="Proteomes" id="UP000295367">
    <property type="component" value="Unassembled WGS sequence"/>
</dbReference>